<sequence>MAAQQDGHGQKRPSGDADLAQAFQDLARGEQTAAALETHLDKIEKQIEALLAAADEARESPKQQGDASGSSPGGQGSSSTEANQGPNSYD</sequence>
<evidence type="ECO:0000256" key="1">
    <source>
        <dbReference type="SAM" id="MobiDB-lite"/>
    </source>
</evidence>
<proteinExistence type="predicted"/>
<protein>
    <submittedName>
        <fullName evidence="2">Uncharacterized protein</fullName>
    </submittedName>
</protein>
<comment type="caution">
    <text evidence="2">The sequence shown here is derived from an EMBL/GenBank/DDBJ whole genome shotgun (WGS) entry which is preliminary data.</text>
</comment>
<feature type="compositionally biased region" description="Polar residues" evidence="1">
    <location>
        <begin position="80"/>
        <end position="90"/>
    </location>
</feature>
<gene>
    <name evidence="2" type="ORF">IWX90DRAFT_482318</name>
</gene>
<dbReference type="Proteomes" id="UP001456524">
    <property type="component" value="Unassembled WGS sequence"/>
</dbReference>
<evidence type="ECO:0000313" key="3">
    <source>
        <dbReference type="Proteomes" id="UP001456524"/>
    </source>
</evidence>
<keyword evidence="3" id="KW-1185">Reference proteome</keyword>
<organism evidence="2 3">
    <name type="scientific">Phyllosticta citrichinensis</name>
    <dbReference type="NCBI Taxonomy" id="1130410"/>
    <lineage>
        <taxon>Eukaryota</taxon>
        <taxon>Fungi</taxon>
        <taxon>Dikarya</taxon>
        <taxon>Ascomycota</taxon>
        <taxon>Pezizomycotina</taxon>
        <taxon>Dothideomycetes</taxon>
        <taxon>Dothideomycetes incertae sedis</taxon>
        <taxon>Botryosphaeriales</taxon>
        <taxon>Phyllostictaceae</taxon>
        <taxon>Phyllosticta</taxon>
    </lineage>
</organism>
<accession>A0ABR1Y5Y0</accession>
<reference evidence="2 3" key="1">
    <citation type="journal article" date="2022" name="G3 (Bethesda)">
        <title>Enemy or ally: a genomic approach to elucidate the lifestyle of Phyllosticta citrichinaensis.</title>
        <authorList>
            <person name="Buijs V.A."/>
            <person name="Groenewald J.Z."/>
            <person name="Haridas S."/>
            <person name="LaButti K.M."/>
            <person name="Lipzen A."/>
            <person name="Martin F.M."/>
            <person name="Barry K."/>
            <person name="Grigoriev I.V."/>
            <person name="Crous P.W."/>
            <person name="Seidl M.F."/>
        </authorList>
    </citation>
    <scope>NUCLEOTIDE SEQUENCE [LARGE SCALE GENOMIC DNA]</scope>
    <source>
        <strain evidence="2 3">CBS 129764</strain>
    </source>
</reference>
<evidence type="ECO:0000313" key="2">
    <source>
        <dbReference type="EMBL" id="KAK8177308.1"/>
    </source>
</evidence>
<name>A0ABR1Y5Y0_9PEZI</name>
<feature type="region of interest" description="Disordered" evidence="1">
    <location>
        <begin position="51"/>
        <end position="90"/>
    </location>
</feature>
<dbReference type="EMBL" id="JBBWUH010000001">
    <property type="protein sequence ID" value="KAK8177308.1"/>
    <property type="molecule type" value="Genomic_DNA"/>
</dbReference>